<dbReference type="InterPro" id="IPR006579">
    <property type="entry name" value="Pre_C2HC_dom"/>
</dbReference>
<protein>
    <recommendedName>
        <fullName evidence="1">Pre-C2HC domain-containing protein</fullName>
    </recommendedName>
</protein>
<gene>
    <name evidence="2" type="ORF">AVEN_107177_1</name>
</gene>
<reference evidence="2 3" key="1">
    <citation type="journal article" date="2019" name="Sci. Rep.">
        <title>Orb-weaving spider Araneus ventricosus genome elucidates the spidroin gene catalogue.</title>
        <authorList>
            <person name="Kono N."/>
            <person name="Nakamura H."/>
            <person name="Ohtoshi R."/>
            <person name="Moran D.A.P."/>
            <person name="Shinohara A."/>
            <person name="Yoshida Y."/>
            <person name="Fujiwara M."/>
            <person name="Mori M."/>
            <person name="Tomita M."/>
            <person name="Arakawa K."/>
        </authorList>
    </citation>
    <scope>NUCLEOTIDE SEQUENCE [LARGE SCALE GENOMIC DNA]</scope>
</reference>
<accession>A0A4Y2FEE1</accession>
<name>A0A4Y2FEE1_ARAVE</name>
<feature type="domain" description="Pre-C2HC" evidence="1">
    <location>
        <begin position="15"/>
        <end position="68"/>
    </location>
</feature>
<sequence length="220" mass="24742">MKVVIRGLPIKMEKEELVQNLEEKGYNIERIAQMKNLKKKKPLSLLLTEVKKSGNYTNIYNEKQVCYYKPEKSYAQAAADKNKKEGKTDEKEIEAETDKVTDLTDLKDSLQALKEVKMLLQEFSTNKQERVIIVIKALLSEYSACCPAPLPSPFATSFTRHATKPRSFSSSSGRGPLTSGIAIRSNSSSFRLLFPFNRLEDGGPLRPCASLKSHHCVVAR</sequence>
<dbReference type="Pfam" id="PF07530">
    <property type="entry name" value="PRE_C2HC"/>
    <property type="match status" value="1"/>
</dbReference>
<comment type="caution">
    <text evidence="2">The sequence shown here is derived from an EMBL/GenBank/DDBJ whole genome shotgun (WGS) entry which is preliminary data.</text>
</comment>
<evidence type="ECO:0000259" key="1">
    <source>
        <dbReference type="Pfam" id="PF07530"/>
    </source>
</evidence>
<proteinExistence type="predicted"/>
<keyword evidence="3" id="KW-1185">Reference proteome</keyword>
<evidence type="ECO:0000313" key="2">
    <source>
        <dbReference type="EMBL" id="GBM39762.1"/>
    </source>
</evidence>
<dbReference type="EMBL" id="BGPR01000907">
    <property type="protein sequence ID" value="GBM39762.1"/>
    <property type="molecule type" value="Genomic_DNA"/>
</dbReference>
<dbReference type="Proteomes" id="UP000499080">
    <property type="component" value="Unassembled WGS sequence"/>
</dbReference>
<evidence type="ECO:0000313" key="3">
    <source>
        <dbReference type="Proteomes" id="UP000499080"/>
    </source>
</evidence>
<dbReference type="AlphaFoldDB" id="A0A4Y2FEE1"/>
<organism evidence="2 3">
    <name type="scientific">Araneus ventricosus</name>
    <name type="common">Orbweaver spider</name>
    <name type="synonym">Epeira ventricosa</name>
    <dbReference type="NCBI Taxonomy" id="182803"/>
    <lineage>
        <taxon>Eukaryota</taxon>
        <taxon>Metazoa</taxon>
        <taxon>Ecdysozoa</taxon>
        <taxon>Arthropoda</taxon>
        <taxon>Chelicerata</taxon>
        <taxon>Arachnida</taxon>
        <taxon>Araneae</taxon>
        <taxon>Araneomorphae</taxon>
        <taxon>Entelegynae</taxon>
        <taxon>Araneoidea</taxon>
        <taxon>Araneidae</taxon>
        <taxon>Araneus</taxon>
    </lineage>
</organism>